<dbReference type="EMBL" id="BGPR01010554">
    <property type="protein sequence ID" value="GBN46783.1"/>
    <property type="molecule type" value="Genomic_DNA"/>
</dbReference>
<gene>
    <name evidence="2" type="ORF">AVEN_168818_1</name>
</gene>
<evidence type="ECO:0000313" key="3">
    <source>
        <dbReference type="Proteomes" id="UP000499080"/>
    </source>
</evidence>
<accession>A0A4Y2P6U7</accession>
<sequence length="104" mass="11719">MTNSSSKGAGRQLRSLFRLPNDDYSSSKVSWKNSQGHAFDSNDDNSSSKRAGRIASSILSDFQTNDWQLRRRERKNSEGHVLDFQTMTNRMSKGAVLESTKVAF</sequence>
<organism evidence="2 3">
    <name type="scientific">Araneus ventricosus</name>
    <name type="common">Orbweaver spider</name>
    <name type="synonym">Epeira ventricosa</name>
    <dbReference type="NCBI Taxonomy" id="182803"/>
    <lineage>
        <taxon>Eukaryota</taxon>
        <taxon>Metazoa</taxon>
        <taxon>Ecdysozoa</taxon>
        <taxon>Arthropoda</taxon>
        <taxon>Chelicerata</taxon>
        <taxon>Arachnida</taxon>
        <taxon>Araneae</taxon>
        <taxon>Araneomorphae</taxon>
        <taxon>Entelegynae</taxon>
        <taxon>Araneoidea</taxon>
        <taxon>Araneidae</taxon>
        <taxon>Araneus</taxon>
    </lineage>
</organism>
<feature type="compositionally biased region" description="Polar residues" evidence="1">
    <location>
        <begin position="23"/>
        <end position="36"/>
    </location>
</feature>
<evidence type="ECO:0000256" key="1">
    <source>
        <dbReference type="SAM" id="MobiDB-lite"/>
    </source>
</evidence>
<comment type="caution">
    <text evidence="2">The sequence shown here is derived from an EMBL/GenBank/DDBJ whole genome shotgun (WGS) entry which is preliminary data.</text>
</comment>
<evidence type="ECO:0000313" key="2">
    <source>
        <dbReference type="EMBL" id="GBN46783.1"/>
    </source>
</evidence>
<name>A0A4Y2P6U7_ARAVE</name>
<reference evidence="2 3" key="1">
    <citation type="journal article" date="2019" name="Sci. Rep.">
        <title>Orb-weaving spider Araneus ventricosus genome elucidates the spidroin gene catalogue.</title>
        <authorList>
            <person name="Kono N."/>
            <person name="Nakamura H."/>
            <person name="Ohtoshi R."/>
            <person name="Moran D.A.P."/>
            <person name="Shinohara A."/>
            <person name="Yoshida Y."/>
            <person name="Fujiwara M."/>
            <person name="Mori M."/>
            <person name="Tomita M."/>
            <person name="Arakawa K."/>
        </authorList>
    </citation>
    <scope>NUCLEOTIDE SEQUENCE [LARGE SCALE GENOMIC DNA]</scope>
</reference>
<proteinExistence type="predicted"/>
<feature type="region of interest" description="Disordered" evidence="1">
    <location>
        <begin position="1"/>
        <end position="52"/>
    </location>
</feature>
<dbReference type="AlphaFoldDB" id="A0A4Y2P6U7"/>
<keyword evidence="3" id="KW-1185">Reference proteome</keyword>
<dbReference type="Proteomes" id="UP000499080">
    <property type="component" value="Unassembled WGS sequence"/>
</dbReference>
<protein>
    <submittedName>
        <fullName evidence="2">Uncharacterized protein</fullName>
    </submittedName>
</protein>